<reference evidence="3" key="1">
    <citation type="submission" date="2020-04" db="EMBL/GenBank/DDBJ databases">
        <authorList>
            <person name="Chiriac C."/>
            <person name="Salcher M."/>
            <person name="Ghai R."/>
            <person name="Kavagutti S V."/>
        </authorList>
    </citation>
    <scope>NUCLEOTIDE SEQUENCE</scope>
</reference>
<evidence type="ECO:0000313" key="3">
    <source>
        <dbReference type="EMBL" id="CAB4123973.1"/>
    </source>
</evidence>
<organism evidence="3">
    <name type="scientific">uncultured Caudovirales phage</name>
    <dbReference type="NCBI Taxonomy" id="2100421"/>
    <lineage>
        <taxon>Viruses</taxon>
        <taxon>Duplodnaviria</taxon>
        <taxon>Heunggongvirae</taxon>
        <taxon>Uroviricota</taxon>
        <taxon>Caudoviricetes</taxon>
        <taxon>Peduoviridae</taxon>
        <taxon>Maltschvirus</taxon>
        <taxon>Maltschvirus maltsch</taxon>
    </lineage>
</organism>
<gene>
    <name evidence="4" type="ORF">UFOVP220_97</name>
    <name evidence="2" type="ORF">UFOVP26_129</name>
    <name evidence="3" type="ORF">UFOVP44_106</name>
</gene>
<name>A0A6J5KSE2_9CAUD</name>
<evidence type="ECO:0000313" key="4">
    <source>
        <dbReference type="EMBL" id="CAB5219544.1"/>
    </source>
</evidence>
<dbReference type="EMBL" id="LR796176">
    <property type="protein sequence ID" value="CAB4123973.1"/>
    <property type="molecule type" value="Genomic_DNA"/>
</dbReference>
<feature type="region of interest" description="Disordered" evidence="1">
    <location>
        <begin position="59"/>
        <end position="81"/>
    </location>
</feature>
<accession>A0A6J5KSE2</accession>
<dbReference type="EMBL" id="LR796152">
    <property type="protein sequence ID" value="CAB4122215.1"/>
    <property type="molecule type" value="Genomic_DNA"/>
</dbReference>
<sequence>MKNILLVLMAIASFQVQAKEIYYVGDGRYTCKGDDCSGFNREQKQYNARREDLERYRREEREENQNIENQLRRTNEILEEE</sequence>
<evidence type="ECO:0000313" key="2">
    <source>
        <dbReference type="EMBL" id="CAB4122215.1"/>
    </source>
</evidence>
<proteinExistence type="predicted"/>
<dbReference type="EMBL" id="LR798268">
    <property type="protein sequence ID" value="CAB5219544.1"/>
    <property type="molecule type" value="Genomic_DNA"/>
</dbReference>
<protein>
    <submittedName>
        <fullName evidence="3">Uncharacterized protein</fullName>
    </submittedName>
</protein>
<evidence type="ECO:0000256" key="1">
    <source>
        <dbReference type="SAM" id="MobiDB-lite"/>
    </source>
</evidence>